<keyword evidence="1" id="KW-0812">Transmembrane</keyword>
<proteinExistence type="predicted"/>
<evidence type="ECO:0000256" key="1">
    <source>
        <dbReference type="SAM" id="Phobius"/>
    </source>
</evidence>
<comment type="caution">
    <text evidence="2">The sequence shown here is derived from an EMBL/GenBank/DDBJ whole genome shotgun (WGS) entry which is preliminary data.</text>
</comment>
<protein>
    <recommendedName>
        <fullName evidence="4">DUF4190 domain-containing protein</fullName>
    </recommendedName>
</protein>
<name>A0ABN1MUF3_9FLAO</name>
<organism evidence="2 3">
    <name type="scientific">Wandonia haliotis</name>
    <dbReference type="NCBI Taxonomy" id="574963"/>
    <lineage>
        <taxon>Bacteria</taxon>
        <taxon>Pseudomonadati</taxon>
        <taxon>Bacteroidota</taxon>
        <taxon>Flavobacteriia</taxon>
        <taxon>Flavobacteriales</taxon>
        <taxon>Crocinitomicaceae</taxon>
        <taxon>Wandonia</taxon>
    </lineage>
</organism>
<reference evidence="2 3" key="1">
    <citation type="journal article" date="2019" name="Int. J. Syst. Evol. Microbiol.">
        <title>The Global Catalogue of Microorganisms (GCM) 10K type strain sequencing project: providing services to taxonomists for standard genome sequencing and annotation.</title>
        <authorList>
            <consortium name="The Broad Institute Genomics Platform"/>
            <consortium name="The Broad Institute Genome Sequencing Center for Infectious Disease"/>
            <person name="Wu L."/>
            <person name="Ma J."/>
        </authorList>
    </citation>
    <scope>NUCLEOTIDE SEQUENCE [LARGE SCALE GENOMIC DNA]</scope>
    <source>
        <strain evidence="2 3">JCM 16083</strain>
    </source>
</reference>
<keyword evidence="3" id="KW-1185">Reference proteome</keyword>
<feature type="transmembrane region" description="Helical" evidence="1">
    <location>
        <begin position="169"/>
        <end position="189"/>
    </location>
</feature>
<sequence length="235" mass="27328">MNKYIFFTTIALVFVSCGTSSFHQRKYQRGYEYGWRESKAEKEEAIRSFEAEDKTEGAFSLREEEWRETEKIDEVVSNTTVRIQETETIAESLPRRNKPDKKSNIERKGISEVEVERGYNGNSEPESIEERKERHAYKFKKASDAMLVMMAIFLFLTLAFSIFAMSYFVVPLILGCAALFFPVTLHSIFRMASNKRTKKEELKAKNKKWFWGILVGYLSLLIVGLVVGLILFVYF</sequence>
<feature type="transmembrane region" description="Helical" evidence="1">
    <location>
        <begin position="142"/>
        <end position="163"/>
    </location>
</feature>
<evidence type="ECO:0000313" key="3">
    <source>
        <dbReference type="Proteomes" id="UP001501126"/>
    </source>
</evidence>
<dbReference type="EMBL" id="BAAAFH010000022">
    <property type="protein sequence ID" value="GAA0877004.1"/>
    <property type="molecule type" value="Genomic_DNA"/>
</dbReference>
<accession>A0ABN1MUF3</accession>
<dbReference type="RefSeq" id="WP_343790987.1">
    <property type="nucleotide sequence ID" value="NZ_BAAAFH010000022.1"/>
</dbReference>
<dbReference type="Proteomes" id="UP001501126">
    <property type="component" value="Unassembled WGS sequence"/>
</dbReference>
<evidence type="ECO:0000313" key="2">
    <source>
        <dbReference type="EMBL" id="GAA0877004.1"/>
    </source>
</evidence>
<gene>
    <name evidence="2" type="ORF">GCM10009118_34140</name>
</gene>
<evidence type="ECO:0008006" key="4">
    <source>
        <dbReference type="Google" id="ProtNLM"/>
    </source>
</evidence>
<feature type="transmembrane region" description="Helical" evidence="1">
    <location>
        <begin position="209"/>
        <end position="234"/>
    </location>
</feature>
<keyword evidence="1" id="KW-0472">Membrane</keyword>
<keyword evidence="1" id="KW-1133">Transmembrane helix</keyword>
<feature type="transmembrane region" description="Helical" evidence="1">
    <location>
        <begin position="6"/>
        <end position="23"/>
    </location>
</feature>
<dbReference type="PROSITE" id="PS51257">
    <property type="entry name" value="PROKAR_LIPOPROTEIN"/>
    <property type="match status" value="1"/>
</dbReference>